<name>A0A177FEI3_9EURO</name>
<dbReference type="PANTHER" id="PTHR43319">
    <property type="entry name" value="BETA-LACTAMASE-RELATED"/>
    <property type="match status" value="1"/>
</dbReference>
<dbReference type="Proteomes" id="UP000077002">
    <property type="component" value="Unassembled WGS sequence"/>
</dbReference>
<gene>
    <name evidence="2" type="ORF">AYO21_03238</name>
</gene>
<comment type="caution">
    <text evidence="2">The sequence shown here is derived from an EMBL/GenBank/DDBJ whole genome shotgun (WGS) entry which is preliminary data.</text>
</comment>
<dbReference type="InterPro" id="IPR001466">
    <property type="entry name" value="Beta-lactam-related"/>
</dbReference>
<dbReference type="Gene3D" id="3.40.710.10">
    <property type="entry name" value="DD-peptidase/beta-lactamase superfamily"/>
    <property type="match status" value="1"/>
</dbReference>
<keyword evidence="3" id="KW-1185">Reference proteome</keyword>
<dbReference type="AlphaFoldDB" id="A0A177FEI3"/>
<sequence length="375" mass="40760">MSVEGRCDERFLKVKELFQGFLDSGAELGASICVNIDGKNVIDLWGGWADQERTKPWTENTIVNVWSTTKTVLSLATLILADRGLLGLDDPVAKYWPEFAAEGKSDVKVRHLLSHTSGLSGWDDPIDIEGVEDVPSASAKLAAQRPWWEPGTASGYHALTMGHLLQPVIQAASGKTLGQVVNQEIAGPLKADFSVGCPESEWHRVAKVVPPAHMDLSQIDPKSVMAKTLSNPLLDAKASWTDEWKRVEMGALNGHGNARSVCKMLSAITLGGEVDGQRLLSPATIDRIWETQSNGTDLVLGIEVRFGIGYCLEAPILKWLPKGKVCFWGGWGGSIVVMDLDKKITFAYTMNHMEQGTIGNSRSSAYVAALYEALS</sequence>
<dbReference type="GeneID" id="34598409"/>
<protein>
    <recommendedName>
        <fullName evidence="1">Beta-lactamase-related domain-containing protein</fullName>
    </recommendedName>
</protein>
<proteinExistence type="predicted"/>
<organism evidence="2 3">
    <name type="scientific">Fonsecaea monophora</name>
    <dbReference type="NCBI Taxonomy" id="254056"/>
    <lineage>
        <taxon>Eukaryota</taxon>
        <taxon>Fungi</taxon>
        <taxon>Dikarya</taxon>
        <taxon>Ascomycota</taxon>
        <taxon>Pezizomycotina</taxon>
        <taxon>Eurotiomycetes</taxon>
        <taxon>Chaetothyriomycetidae</taxon>
        <taxon>Chaetothyriales</taxon>
        <taxon>Herpotrichiellaceae</taxon>
        <taxon>Fonsecaea</taxon>
    </lineage>
</organism>
<dbReference type="SUPFAM" id="SSF56601">
    <property type="entry name" value="beta-lactamase/transpeptidase-like"/>
    <property type="match status" value="1"/>
</dbReference>
<evidence type="ECO:0000313" key="3">
    <source>
        <dbReference type="Proteomes" id="UP000077002"/>
    </source>
</evidence>
<dbReference type="PANTHER" id="PTHR43319:SF3">
    <property type="entry name" value="BETA-LACTAMASE-RELATED DOMAIN-CONTAINING PROTEIN"/>
    <property type="match status" value="1"/>
</dbReference>
<evidence type="ECO:0000313" key="2">
    <source>
        <dbReference type="EMBL" id="OAG42653.1"/>
    </source>
</evidence>
<dbReference type="RefSeq" id="XP_022514605.1">
    <property type="nucleotide sequence ID" value="XM_022653212.1"/>
</dbReference>
<dbReference type="EMBL" id="LVKK01000015">
    <property type="protein sequence ID" value="OAG42653.1"/>
    <property type="molecule type" value="Genomic_DNA"/>
</dbReference>
<reference evidence="2 3" key="1">
    <citation type="submission" date="2016-03" db="EMBL/GenBank/DDBJ databases">
        <title>Draft genome sequence of the Fonsecaea monophora CBS 269.37.</title>
        <authorList>
            <person name="Bombassaro A."/>
            <person name="Vinicius W.A."/>
            <person name="De Hoog S."/>
            <person name="Sun J."/>
            <person name="Souza E.M."/>
            <person name="Raittz R.T."/>
            <person name="Costa F."/>
            <person name="Leao A.C."/>
            <person name="Tadra-Sfeir M.Z."/>
            <person name="Baura V."/>
            <person name="Balsanelli E."/>
            <person name="Pedrosa F.O."/>
            <person name="Moreno L.F."/>
            <person name="Steffens M.B."/>
            <person name="Xi L."/>
            <person name="Bocca A.L."/>
            <person name="Felipe M.S."/>
            <person name="Teixeira M."/>
            <person name="Telles Filho F.Q."/>
            <person name="Azevedo C.M."/>
            <person name="Gomes R."/>
            <person name="Vicente V.A."/>
        </authorList>
    </citation>
    <scope>NUCLEOTIDE SEQUENCE [LARGE SCALE GENOMIC DNA]</scope>
    <source>
        <strain evidence="2 3">CBS 269.37</strain>
    </source>
</reference>
<dbReference type="InterPro" id="IPR012338">
    <property type="entry name" value="Beta-lactam/transpept-like"/>
</dbReference>
<dbReference type="Pfam" id="PF00144">
    <property type="entry name" value="Beta-lactamase"/>
    <property type="match status" value="1"/>
</dbReference>
<evidence type="ECO:0000259" key="1">
    <source>
        <dbReference type="Pfam" id="PF00144"/>
    </source>
</evidence>
<dbReference type="InterPro" id="IPR052907">
    <property type="entry name" value="Beta-lactamase/esterase"/>
</dbReference>
<feature type="domain" description="Beta-lactamase-related" evidence="1">
    <location>
        <begin position="15"/>
        <end position="355"/>
    </location>
</feature>
<accession>A0A177FEI3</accession>
<dbReference type="OrthoDB" id="5946976at2759"/>